<dbReference type="RefSeq" id="WP_262849990.1">
    <property type="nucleotide sequence ID" value="NZ_JANZYP010000094.1"/>
</dbReference>
<evidence type="ECO:0000313" key="1">
    <source>
        <dbReference type="EMBL" id="MFC4589990.1"/>
    </source>
</evidence>
<dbReference type="CDD" id="cd20694">
    <property type="entry name" value="CdiI_Ct-like"/>
    <property type="match status" value="1"/>
</dbReference>
<dbReference type="Proteomes" id="UP001595891">
    <property type="component" value="Unassembled WGS sequence"/>
</dbReference>
<proteinExistence type="predicted"/>
<dbReference type="EMBL" id="JBHSFN010000019">
    <property type="protein sequence ID" value="MFC4589990.1"/>
    <property type="molecule type" value="Genomic_DNA"/>
</dbReference>
<evidence type="ECO:0000313" key="2">
    <source>
        <dbReference type="Proteomes" id="UP001595891"/>
    </source>
</evidence>
<sequence>MSDDISPDLEWRAEMLEALASGDVSRSTRALLSLTYNDPDRAWMEDLLMEQLREGNDPQLRMLAVTCMGHLGRLHGTVSARLLAFLNGLLDDPVLGGTAEDAIGDIGDFATVI</sequence>
<keyword evidence="2" id="KW-1185">Reference proteome</keyword>
<comment type="caution">
    <text evidence="1">The sequence shown here is derived from an EMBL/GenBank/DDBJ whole genome shotgun (WGS) entry which is preliminary data.</text>
</comment>
<organism evidence="1 2">
    <name type="scientific">Sphaerisporangium corydalis</name>
    <dbReference type="NCBI Taxonomy" id="1441875"/>
    <lineage>
        <taxon>Bacteria</taxon>
        <taxon>Bacillati</taxon>
        <taxon>Actinomycetota</taxon>
        <taxon>Actinomycetes</taxon>
        <taxon>Streptosporangiales</taxon>
        <taxon>Streptosporangiaceae</taxon>
        <taxon>Sphaerisporangium</taxon>
    </lineage>
</organism>
<evidence type="ECO:0008006" key="3">
    <source>
        <dbReference type="Google" id="ProtNLM"/>
    </source>
</evidence>
<dbReference type="InterPro" id="IPR049796">
    <property type="entry name" value="CdiI_Ct-like"/>
</dbReference>
<accession>A0ABV9EMR3</accession>
<reference evidence="2" key="1">
    <citation type="journal article" date="2019" name="Int. J. Syst. Evol. Microbiol.">
        <title>The Global Catalogue of Microorganisms (GCM) 10K type strain sequencing project: providing services to taxonomists for standard genome sequencing and annotation.</title>
        <authorList>
            <consortium name="The Broad Institute Genomics Platform"/>
            <consortium name="The Broad Institute Genome Sequencing Center for Infectious Disease"/>
            <person name="Wu L."/>
            <person name="Ma J."/>
        </authorList>
    </citation>
    <scope>NUCLEOTIDE SEQUENCE [LARGE SCALE GENOMIC DNA]</scope>
    <source>
        <strain evidence="2">CCUG 49560</strain>
    </source>
</reference>
<name>A0ABV9EMR3_9ACTN</name>
<gene>
    <name evidence="1" type="ORF">ACFO8L_28135</name>
</gene>
<protein>
    <recommendedName>
        <fullName evidence="3">HEAT repeat domain-containing protein</fullName>
    </recommendedName>
</protein>